<name>A0A373FAI2_COMTE</name>
<dbReference type="Pfam" id="PF00355">
    <property type="entry name" value="Rieske"/>
    <property type="match status" value="1"/>
</dbReference>
<dbReference type="GO" id="GO:0046872">
    <property type="term" value="F:metal ion binding"/>
    <property type="evidence" value="ECO:0007669"/>
    <property type="project" value="UniProtKB-KW"/>
</dbReference>
<sequence length="113" mass="11961">MPVLQTATLPESTLIPAGAASDLPPGARKLVFRPDGQTILLLKVEGEFYAMDNSCPHAGASMASGQCEGHTISCPAHGLKFNIRSGQCTASPGLLIPLYETLILEGELWLRLS</sequence>
<dbReference type="InterPro" id="IPR036922">
    <property type="entry name" value="Rieske_2Fe-2S_sf"/>
</dbReference>
<dbReference type="Proteomes" id="UP000261948">
    <property type="component" value="Unassembled WGS sequence"/>
</dbReference>
<evidence type="ECO:0000256" key="6">
    <source>
        <dbReference type="ARBA" id="ARBA00038001"/>
    </source>
</evidence>
<feature type="domain" description="Rieske" evidence="7">
    <location>
        <begin position="15"/>
        <end position="110"/>
    </location>
</feature>
<proteinExistence type="inferred from homology"/>
<dbReference type="OrthoDB" id="9800167at2"/>
<keyword evidence="1" id="KW-0001">2Fe-2S</keyword>
<accession>A0A373FAI2</accession>
<comment type="cofactor">
    <cofactor evidence="5">
        <name>[2Fe-2S] cluster</name>
        <dbReference type="ChEBI" id="CHEBI:190135"/>
    </cofactor>
</comment>
<dbReference type="AlphaFoldDB" id="A0A373FAI2"/>
<protein>
    <submittedName>
        <fullName evidence="8">Rieske (2Fe-2S) protein</fullName>
    </submittedName>
</protein>
<comment type="similarity">
    <text evidence="6">Belongs to the bacterial ring-hydroxylating dioxygenase ferredoxin component family.</text>
</comment>
<evidence type="ECO:0000256" key="4">
    <source>
        <dbReference type="ARBA" id="ARBA00023014"/>
    </source>
</evidence>
<evidence type="ECO:0000256" key="3">
    <source>
        <dbReference type="ARBA" id="ARBA00023004"/>
    </source>
</evidence>
<evidence type="ECO:0000256" key="1">
    <source>
        <dbReference type="ARBA" id="ARBA00022714"/>
    </source>
</evidence>
<evidence type="ECO:0000313" key="9">
    <source>
        <dbReference type="Proteomes" id="UP000261948"/>
    </source>
</evidence>
<evidence type="ECO:0000256" key="2">
    <source>
        <dbReference type="ARBA" id="ARBA00022723"/>
    </source>
</evidence>
<dbReference type="PANTHER" id="PTHR21496:SF0">
    <property type="entry name" value="RIESKE DOMAIN-CONTAINING PROTEIN"/>
    <property type="match status" value="1"/>
</dbReference>
<organism evidence="8 9">
    <name type="scientific">Comamonas testosteroni</name>
    <name type="common">Pseudomonas testosteroni</name>
    <dbReference type="NCBI Taxonomy" id="285"/>
    <lineage>
        <taxon>Bacteria</taxon>
        <taxon>Pseudomonadati</taxon>
        <taxon>Pseudomonadota</taxon>
        <taxon>Betaproteobacteria</taxon>
        <taxon>Burkholderiales</taxon>
        <taxon>Comamonadaceae</taxon>
        <taxon>Comamonas</taxon>
    </lineage>
</organism>
<reference evidence="8 9" key="1">
    <citation type="submission" date="2018-08" db="EMBL/GenBank/DDBJ databases">
        <title>Comamonas testosteroni strain SWCO2.</title>
        <authorList>
            <person name="Jiang N."/>
            <person name="Zhang X.Z."/>
        </authorList>
    </citation>
    <scope>NUCLEOTIDE SEQUENCE [LARGE SCALE GENOMIC DNA]</scope>
    <source>
        <strain evidence="8 9">SWCO2</strain>
    </source>
</reference>
<dbReference type="PROSITE" id="PS51296">
    <property type="entry name" value="RIESKE"/>
    <property type="match status" value="1"/>
</dbReference>
<dbReference type="GO" id="GO:0051537">
    <property type="term" value="F:2 iron, 2 sulfur cluster binding"/>
    <property type="evidence" value="ECO:0007669"/>
    <property type="project" value="UniProtKB-KW"/>
</dbReference>
<keyword evidence="4" id="KW-0411">Iron-sulfur</keyword>
<dbReference type="PANTHER" id="PTHR21496">
    <property type="entry name" value="FERREDOXIN-RELATED"/>
    <property type="match status" value="1"/>
</dbReference>
<keyword evidence="9" id="KW-1185">Reference proteome</keyword>
<evidence type="ECO:0000256" key="5">
    <source>
        <dbReference type="ARBA" id="ARBA00034078"/>
    </source>
</evidence>
<dbReference type="InterPro" id="IPR017941">
    <property type="entry name" value="Rieske_2Fe-2S"/>
</dbReference>
<keyword evidence="2" id="KW-0479">Metal-binding</keyword>
<comment type="caution">
    <text evidence="8">The sequence shown here is derived from an EMBL/GenBank/DDBJ whole genome shotgun (WGS) entry which is preliminary data.</text>
</comment>
<gene>
    <name evidence="8" type="ORF">DZC30_18905</name>
</gene>
<dbReference type="SUPFAM" id="SSF50022">
    <property type="entry name" value="ISP domain"/>
    <property type="match status" value="1"/>
</dbReference>
<keyword evidence="3" id="KW-0408">Iron</keyword>
<dbReference type="Gene3D" id="2.102.10.10">
    <property type="entry name" value="Rieske [2Fe-2S] iron-sulphur domain"/>
    <property type="match status" value="1"/>
</dbReference>
<evidence type="ECO:0000313" key="8">
    <source>
        <dbReference type="EMBL" id="RGE41144.1"/>
    </source>
</evidence>
<dbReference type="EMBL" id="QURR01000030">
    <property type="protein sequence ID" value="RGE41144.1"/>
    <property type="molecule type" value="Genomic_DNA"/>
</dbReference>
<evidence type="ECO:0000259" key="7">
    <source>
        <dbReference type="PROSITE" id="PS51296"/>
    </source>
</evidence>